<gene>
    <name evidence="2" type="ORF">UF78_00670</name>
</gene>
<dbReference type="InterPro" id="IPR009506">
    <property type="entry name" value="YjiS-like"/>
</dbReference>
<dbReference type="PATRIC" id="fig|316.101.peg.4200"/>
<reference evidence="2 3" key="1">
    <citation type="submission" date="2015-02" db="EMBL/GenBank/DDBJ databases">
        <title>Draft genome sequence of Pseudomonas stutzeri NT0128 isolated from wheat (Triticum turgidum) rhizosphere.</title>
        <authorList>
            <person name="Tovi N."/>
            <person name="Frenk S."/>
            <person name="Hadar Y."/>
            <person name="Minz D."/>
        </authorList>
    </citation>
    <scope>NUCLEOTIDE SEQUENCE [LARGE SCALE GENOMIC DNA]</scope>
    <source>
        <strain evidence="2 3">NT0128</strain>
    </source>
</reference>
<dbReference type="Proteomes" id="UP000032487">
    <property type="component" value="Unassembled WGS sequence"/>
</dbReference>
<evidence type="ECO:0000259" key="1">
    <source>
        <dbReference type="Pfam" id="PF06568"/>
    </source>
</evidence>
<dbReference type="AlphaFoldDB" id="A0A0D9AVI8"/>
<accession>A0A0D9AVI8</accession>
<protein>
    <recommendedName>
        <fullName evidence="1">YjiS-like domain-containing protein</fullName>
    </recommendedName>
</protein>
<sequence>MERVLPRTLRLGTGSLSLRRLVELLHLWHRRARTRRQLAALDEHQLSDIGISRSERMAELEKPFWR</sequence>
<name>A0A0D9AVI8_STUST</name>
<dbReference type="Pfam" id="PF06568">
    <property type="entry name" value="YjiS-like"/>
    <property type="match status" value="1"/>
</dbReference>
<dbReference type="RefSeq" id="WP_045160087.1">
    <property type="nucleotide sequence ID" value="NZ_JYHV01000003.1"/>
</dbReference>
<evidence type="ECO:0000313" key="3">
    <source>
        <dbReference type="Proteomes" id="UP000032487"/>
    </source>
</evidence>
<dbReference type="EMBL" id="JYHV01000003">
    <property type="protein sequence ID" value="KJH85023.1"/>
    <property type="molecule type" value="Genomic_DNA"/>
</dbReference>
<organism evidence="2 3">
    <name type="scientific">Stutzerimonas stutzeri</name>
    <name type="common">Pseudomonas stutzeri</name>
    <dbReference type="NCBI Taxonomy" id="316"/>
    <lineage>
        <taxon>Bacteria</taxon>
        <taxon>Pseudomonadati</taxon>
        <taxon>Pseudomonadota</taxon>
        <taxon>Gammaproteobacteria</taxon>
        <taxon>Pseudomonadales</taxon>
        <taxon>Pseudomonadaceae</taxon>
        <taxon>Stutzerimonas</taxon>
    </lineage>
</organism>
<feature type="domain" description="YjiS-like" evidence="1">
    <location>
        <begin position="21"/>
        <end position="56"/>
    </location>
</feature>
<comment type="caution">
    <text evidence="2">The sequence shown here is derived from an EMBL/GenBank/DDBJ whole genome shotgun (WGS) entry which is preliminary data.</text>
</comment>
<proteinExistence type="predicted"/>
<evidence type="ECO:0000313" key="2">
    <source>
        <dbReference type="EMBL" id="KJH85023.1"/>
    </source>
</evidence>